<evidence type="ECO:0000313" key="1">
    <source>
        <dbReference type="EMBL" id="ELQ42099.1"/>
    </source>
</evidence>
<dbReference type="EMBL" id="JH793149">
    <property type="protein sequence ID" value="ELQ42099.1"/>
    <property type="molecule type" value="Genomic_DNA"/>
</dbReference>
<dbReference type="Proteomes" id="UP000011086">
    <property type="component" value="Unassembled WGS sequence"/>
</dbReference>
<gene>
    <name evidence="1" type="ORF">OOU_Y34scaffold00233g25</name>
</gene>
<dbReference type="AlphaFoldDB" id="A0AA97P575"/>
<sequence>MAAGQCRDNTSKRQAITASNWLSEVLALSEVVPVLLLPLELKVAENGSAMLII</sequence>
<protein>
    <submittedName>
        <fullName evidence="1">Uncharacterized protein</fullName>
    </submittedName>
</protein>
<name>A0AA97P575_PYRO3</name>
<reference evidence="1" key="1">
    <citation type="journal article" date="2012" name="PLoS Genet.">
        <title>Comparative analysis of the genomes of two field isolates of the rice blast fungus Magnaporthe oryzae.</title>
        <authorList>
            <person name="Xue M."/>
            <person name="Yang J."/>
            <person name="Li Z."/>
            <person name="Hu S."/>
            <person name="Yao N."/>
            <person name="Dean R.A."/>
            <person name="Zhao W."/>
            <person name="Shen M."/>
            <person name="Zhang H."/>
            <person name="Li C."/>
            <person name="Liu L."/>
            <person name="Cao L."/>
            <person name="Xu X."/>
            <person name="Xing Y."/>
            <person name="Hsiang T."/>
            <person name="Zhang Z."/>
            <person name="Xu J.R."/>
            <person name="Peng Y.L."/>
        </authorList>
    </citation>
    <scope>NUCLEOTIDE SEQUENCE</scope>
    <source>
        <strain evidence="1">Y34</strain>
    </source>
</reference>
<proteinExistence type="predicted"/>
<accession>A0AA97P575</accession>
<organism evidence="1">
    <name type="scientific">Pyricularia oryzae (strain Y34)</name>
    <name type="common">Rice blast fungus</name>
    <name type="synonym">Magnaporthe oryzae</name>
    <dbReference type="NCBI Taxonomy" id="1143189"/>
    <lineage>
        <taxon>Eukaryota</taxon>
        <taxon>Fungi</taxon>
        <taxon>Dikarya</taxon>
        <taxon>Ascomycota</taxon>
        <taxon>Pezizomycotina</taxon>
        <taxon>Sordariomycetes</taxon>
        <taxon>Sordariomycetidae</taxon>
        <taxon>Magnaporthales</taxon>
        <taxon>Pyriculariaceae</taxon>
        <taxon>Pyricularia</taxon>
    </lineage>
</organism>